<reference evidence="1 2" key="1">
    <citation type="submission" date="2015-11" db="EMBL/GenBank/DDBJ databases">
        <authorList>
            <person name="Zhang Y."/>
            <person name="Guo Z."/>
        </authorList>
    </citation>
    <scope>NUCLEOTIDE SEQUENCE [LARGE SCALE GENOMIC DNA]</scope>
    <source>
        <strain evidence="1 2">ChDC F174</strain>
    </source>
</reference>
<dbReference type="EMBL" id="CP013331">
    <property type="protein sequence ID" value="ALQ40935.1"/>
    <property type="molecule type" value="Genomic_DNA"/>
</dbReference>
<organism evidence="1">
    <name type="scientific">Fusobacterium hwasookii ChDC F174</name>
    <dbReference type="NCBI Taxonomy" id="1307442"/>
    <lineage>
        <taxon>Bacteria</taxon>
        <taxon>Fusobacteriati</taxon>
        <taxon>Fusobacteriota</taxon>
        <taxon>Fusobacteriia</taxon>
        <taxon>Fusobacteriales</taxon>
        <taxon>Fusobacteriaceae</taxon>
        <taxon>Fusobacterium</taxon>
    </lineage>
</organism>
<gene>
    <name evidence="1" type="ORF">RN87_10460</name>
</gene>
<dbReference type="AlphaFoldDB" id="A0A0S2ZQ21"/>
<name>A0A0S2ZQ21_9FUSO</name>
<dbReference type="RefSeq" id="WP_029493824.1">
    <property type="nucleotide sequence ID" value="NZ_ATKF01000105.1"/>
</dbReference>
<accession>A0A0S2ZQ21</accession>
<dbReference type="Proteomes" id="UP000063275">
    <property type="component" value="Chromosome"/>
</dbReference>
<proteinExistence type="predicted"/>
<protein>
    <submittedName>
        <fullName evidence="1">Uncharacterized protein</fullName>
    </submittedName>
</protein>
<dbReference type="OrthoDB" id="87079at2"/>
<dbReference type="KEGG" id="fhw:RN87_10460"/>
<sequence length="343" mass="41796">MDTISIRLEFTDKEKVYLKDIERIKNDLNLFKSRLGYTYVDVLEYNEERIIIKISYPRFFKGHNAFLITNIDECLDVQEYFVNTLFLYGYDKFFSRINLIRVDIPFTYYMEEGEYFCYYQNIFKIFAYIYKINEINASPKAIQDILSGKQETLYYADTKVIANYNSRVMIYNQAQNIEDKMGYKTYKEILNEFPDLRKRIRIEVSKRIKRDSMLIKEFARFNIFGHYFPRFKRYLLDNLLNVDNLETIYREKIENLTNLLVEERDEKRNFTYEAFLLEHIHDIWDYEILRKALKKAIPNVKTYENAITAIRKILKKYEERNSIMILEVYDTFYKIFENISNIF</sequence>
<evidence type="ECO:0000313" key="1">
    <source>
        <dbReference type="EMBL" id="ALQ40935.1"/>
    </source>
</evidence>
<evidence type="ECO:0000313" key="2">
    <source>
        <dbReference type="Proteomes" id="UP000063275"/>
    </source>
</evidence>